<keyword evidence="3" id="KW-1185">Reference proteome</keyword>
<gene>
    <name evidence="2" type="ORF">INT45_006469</name>
</gene>
<sequence>MSNSSRSRSSSNEHFENKRIPRVIPAELTESESQSEEEQNDIDELPLSSKWDECDNLFRQLEQHFNENHTNIYHQKRNALEKMKKAKQLDPMFRATIKEIENDRDRSLRVVELKRQRRIQQTERLFDAQEQELKQEFEAAKANLKIAWESLYPPNGVFFFLQL</sequence>
<reference evidence="2 3" key="1">
    <citation type="submission" date="2020-12" db="EMBL/GenBank/DDBJ databases">
        <title>Metabolic potential, ecology and presence of endohyphal bacteria is reflected in genomic diversity of Mucoromycotina.</title>
        <authorList>
            <person name="Muszewska A."/>
            <person name="Okrasinska A."/>
            <person name="Steczkiewicz K."/>
            <person name="Drgas O."/>
            <person name="Orlowska M."/>
            <person name="Perlinska-Lenart U."/>
            <person name="Aleksandrzak-Piekarczyk T."/>
            <person name="Szatraj K."/>
            <person name="Zielenkiewicz U."/>
            <person name="Pilsyk S."/>
            <person name="Malc E."/>
            <person name="Mieczkowski P."/>
            <person name="Kruszewska J.S."/>
            <person name="Biernat P."/>
            <person name="Pawlowska J."/>
        </authorList>
    </citation>
    <scope>NUCLEOTIDE SEQUENCE [LARGE SCALE GENOMIC DNA]</scope>
    <source>
        <strain evidence="2 3">CBS 142.35</strain>
    </source>
</reference>
<evidence type="ECO:0000256" key="1">
    <source>
        <dbReference type="SAM" id="MobiDB-lite"/>
    </source>
</evidence>
<protein>
    <submittedName>
        <fullName evidence="2">Uncharacterized protein</fullName>
    </submittedName>
</protein>
<accession>A0A8H7VPZ0</accession>
<feature type="compositionally biased region" description="Low complexity" evidence="1">
    <location>
        <begin position="1"/>
        <end position="10"/>
    </location>
</feature>
<dbReference type="Proteomes" id="UP000646827">
    <property type="component" value="Unassembled WGS sequence"/>
</dbReference>
<evidence type="ECO:0000313" key="3">
    <source>
        <dbReference type="Proteomes" id="UP000646827"/>
    </source>
</evidence>
<dbReference type="AlphaFoldDB" id="A0A8H7VPZ0"/>
<feature type="compositionally biased region" description="Acidic residues" evidence="1">
    <location>
        <begin position="29"/>
        <end position="44"/>
    </location>
</feature>
<dbReference type="OrthoDB" id="2279362at2759"/>
<comment type="caution">
    <text evidence="2">The sequence shown here is derived from an EMBL/GenBank/DDBJ whole genome shotgun (WGS) entry which is preliminary data.</text>
</comment>
<dbReference type="EMBL" id="JAEPRB010000011">
    <property type="protein sequence ID" value="KAG2227062.1"/>
    <property type="molecule type" value="Genomic_DNA"/>
</dbReference>
<evidence type="ECO:0000313" key="2">
    <source>
        <dbReference type="EMBL" id="KAG2227062.1"/>
    </source>
</evidence>
<proteinExistence type="predicted"/>
<organism evidence="2 3">
    <name type="scientific">Circinella minor</name>
    <dbReference type="NCBI Taxonomy" id="1195481"/>
    <lineage>
        <taxon>Eukaryota</taxon>
        <taxon>Fungi</taxon>
        <taxon>Fungi incertae sedis</taxon>
        <taxon>Mucoromycota</taxon>
        <taxon>Mucoromycotina</taxon>
        <taxon>Mucoromycetes</taxon>
        <taxon>Mucorales</taxon>
        <taxon>Lichtheimiaceae</taxon>
        <taxon>Circinella</taxon>
    </lineage>
</organism>
<feature type="region of interest" description="Disordered" evidence="1">
    <location>
        <begin position="1"/>
        <end position="46"/>
    </location>
</feature>
<name>A0A8H7VPZ0_9FUNG</name>